<evidence type="ECO:0000313" key="2">
    <source>
        <dbReference type="Proteomes" id="UP001063782"/>
    </source>
</evidence>
<gene>
    <name evidence="1" type="ORF">LU297_08850</name>
</gene>
<dbReference type="Proteomes" id="UP001063782">
    <property type="component" value="Chromosome"/>
</dbReference>
<accession>A0ABY6F6X5</accession>
<dbReference type="RefSeq" id="WP_263077382.1">
    <property type="nucleotide sequence ID" value="NZ_CP089977.1"/>
</dbReference>
<sequence>MLNISDLTTFPCTACGQCCRRIHLSEMTAFLDRGDGICHHLDCQTNLCQIYNDRPLVCRVEDYYKTYLINQISWEEFVDINVQVCKNLQN</sequence>
<dbReference type="Pfam" id="PF03692">
    <property type="entry name" value="CxxCxxCC"/>
    <property type="match status" value="1"/>
</dbReference>
<organism evidence="1 2">
    <name type="scientific">Moraxella nasicaprae</name>
    <dbReference type="NCBI Taxonomy" id="2904122"/>
    <lineage>
        <taxon>Bacteria</taxon>
        <taxon>Pseudomonadati</taxon>
        <taxon>Pseudomonadota</taxon>
        <taxon>Gammaproteobacteria</taxon>
        <taxon>Moraxellales</taxon>
        <taxon>Moraxellaceae</taxon>
        <taxon>Moraxella</taxon>
    </lineage>
</organism>
<dbReference type="EMBL" id="CP089977">
    <property type="protein sequence ID" value="UXZ05860.1"/>
    <property type="molecule type" value="Genomic_DNA"/>
</dbReference>
<name>A0ABY6F6X5_9GAMM</name>
<keyword evidence="2" id="KW-1185">Reference proteome</keyword>
<proteinExistence type="predicted"/>
<protein>
    <submittedName>
        <fullName evidence="1">YkgJ family cysteine cluster protein</fullName>
    </submittedName>
</protein>
<evidence type="ECO:0000313" key="1">
    <source>
        <dbReference type="EMBL" id="UXZ05860.1"/>
    </source>
</evidence>
<reference evidence="1" key="1">
    <citation type="submission" date="2021-12" db="EMBL/GenBank/DDBJ databases">
        <title>taxonomy of Moraxella sp. ZY201224.</title>
        <authorList>
            <person name="Li F."/>
        </authorList>
    </citation>
    <scope>NUCLEOTIDE SEQUENCE</scope>
    <source>
        <strain evidence="1">ZY201224</strain>
    </source>
</reference>
<dbReference type="InterPro" id="IPR005358">
    <property type="entry name" value="Puta_zinc/iron-chelating_dom"/>
</dbReference>